<dbReference type="EC" id="2.6.1.16" evidence="2"/>
<evidence type="ECO:0000313" key="5">
    <source>
        <dbReference type="EMBL" id="QDT35482.1"/>
    </source>
</evidence>
<dbReference type="GO" id="GO:0006487">
    <property type="term" value="P:protein N-linked glycosylation"/>
    <property type="evidence" value="ECO:0007669"/>
    <property type="project" value="TreeGrafter"/>
</dbReference>
<dbReference type="PANTHER" id="PTHR10937">
    <property type="entry name" value="GLUCOSAMINE--FRUCTOSE-6-PHOSPHATE AMINOTRANSFERASE, ISOMERIZING"/>
    <property type="match status" value="1"/>
</dbReference>
<evidence type="ECO:0000256" key="2">
    <source>
        <dbReference type="ARBA" id="ARBA00012916"/>
    </source>
</evidence>
<organism evidence="5 6">
    <name type="scientific">Thalassoglobus polymorphus</name>
    <dbReference type="NCBI Taxonomy" id="2527994"/>
    <lineage>
        <taxon>Bacteria</taxon>
        <taxon>Pseudomonadati</taxon>
        <taxon>Planctomycetota</taxon>
        <taxon>Planctomycetia</taxon>
        <taxon>Planctomycetales</taxon>
        <taxon>Planctomycetaceae</taxon>
        <taxon>Thalassoglobus</taxon>
    </lineage>
</organism>
<dbReference type="PROSITE" id="PS51464">
    <property type="entry name" value="SIS"/>
    <property type="match status" value="1"/>
</dbReference>
<gene>
    <name evidence="5" type="ORF">Mal48_47590</name>
</gene>
<dbReference type="AlphaFoldDB" id="A0A517QV18"/>
<evidence type="ECO:0000256" key="1">
    <source>
        <dbReference type="ARBA" id="ARBA00001031"/>
    </source>
</evidence>
<comment type="catalytic activity">
    <reaction evidence="1">
        <text>D-fructose 6-phosphate + L-glutamine = D-glucosamine 6-phosphate + L-glutamate</text>
        <dbReference type="Rhea" id="RHEA:13237"/>
        <dbReference type="ChEBI" id="CHEBI:29985"/>
        <dbReference type="ChEBI" id="CHEBI:58359"/>
        <dbReference type="ChEBI" id="CHEBI:58725"/>
        <dbReference type="ChEBI" id="CHEBI:61527"/>
        <dbReference type="EC" id="2.6.1.16"/>
    </reaction>
</comment>
<reference evidence="5 6" key="1">
    <citation type="submission" date="2019-02" db="EMBL/GenBank/DDBJ databases">
        <title>Deep-cultivation of Planctomycetes and their phenomic and genomic characterization uncovers novel biology.</title>
        <authorList>
            <person name="Wiegand S."/>
            <person name="Jogler M."/>
            <person name="Boedeker C."/>
            <person name="Pinto D."/>
            <person name="Vollmers J."/>
            <person name="Rivas-Marin E."/>
            <person name="Kohn T."/>
            <person name="Peeters S.H."/>
            <person name="Heuer A."/>
            <person name="Rast P."/>
            <person name="Oberbeckmann S."/>
            <person name="Bunk B."/>
            <person name="Jeske O."/>
            <person name="Meyerdierks A."/>
            <person name="Storesund J.E."/>
            <person name="Kallscheuer N."/>
            <person name="Luecker S."/>
            <person name="Lage O.M."/>
            <person name="Pohl T."/>
            <person name="Merkel B.J."/>
            <person name="Hornburger P."/>
            <person name="Mueller R.-W."/>
            <person name="Bruemmer F."/>
            <person name="Labrenz M."/>
            <person name="Spormann A.M."/>
            <person name="Op den Camp H."/>
            <person name="Overmann J."/>
            <person name="Amann R."/>
            <person name="Jetten M.S.M."/>
            <person name="Mascher T."/>
            <person name="Medema M.H."/>
            <person name="Devos D.P."/>
            <person name="Kaster A.-K."/>
            <person name="Ovreas L."/>
            <person name="Rohde M."/>
            <person name="Galperin M.Y."/>
            <person name="Jogler C."/>
        </authorList>
    </citation>
    <scope>NUCLEOTIDE SEQUENCE [LARGE SCALE GENOMIC DNA]</scope>
    <source>
        <strain evidence="5 6">Mal48</strain>
    </source>
</reference>
<keyword evidence="5" id="KW-0808">Transferase</keyword>
<dbReference type="RefSeq" id="WP_145205117.1">
    <property type="nucleotide sequence ID" value="NZ_CP036267.1"/>
</dbReference>
<dbReference type="PANTHER" id="PTHR10937:SF0">
    <property type="entry name" value="GLUTAMINE--FRUCTOSE-6-PHOSPHATE TRANSAMINASE (ISOMERIZING)"/>
    <property type="match status" value="1"/>
</dbReference>
<feature type="domain" description="SIS" evidence="4">
    <location>
        <begin position="35"/>
        <end position="174"/>
    </location>
</feature>
<dbReference type="InterPro" id="IPR001347">
    <property type="entry name" value="SIS_dom"/>
</dbReference>
<evidence type="ECO:0000256" key="3">
    <source>
        <dbReference type="ARBA" id="ARBA00016090"/>
    </source>
</evidence>
<keyword evidence="6" id="KW-1185">Reference proteome</keyword>
<keyword evidence="5" id="KW-0032">Aminotransferase</keyword>
<dbReference type="Proteomes" id="UP000315724">
    <property type="component" value="Chromosome"/>
</dbReference>
<dbReference type="EMBL" id="CP036267">
    <property type="protein sequence ID" value="QDT35482.1"/>
    <property type="molecule type" value="Genomic_DNA"/>
</dbReference>
<proteinExistence type="predicted"/>
<evidence type="ECO:0000313" key="6">
    <source>
        <dbReference type="Proteomes" id="UP000315724"/>
    </source>
</evidence>
<dbReference type="SUPFAM" id="SSF53697">
    <property type="entry name" value="SIS domain"/>
    <property type="match status" value="1"/>
</dbReference>
<protein>
    <recommendedName>
        <fullName evidence="3">Glutamine--fructose-6-phosphate aminotransferase [isomerizing]</fullName>
        <ecNumber evidence="2">2.6.1.16</ecNumber>
    </recommendedName>
</protein>
<dbReference type="Gene3D" id="3.40.50.10490">
    <property type="entry name" value="Glucose-6-phosphate isomerase like protein, domain 1"/>
    <property type="match status" value="2"/>
</dbReference>
<sequence length="339" mass="37171">MNTNDEKYTKFGLTRDMLATPEIVRAFDTTRMSETAAAIKGVGKLFLTGEGSSRIFPAKSAMRAAKQNGWNIELYTEAGKQAQEYNLADWAIFALSNSGRTAEVIGLFNKLAEAGHQHLYSLTAAENSMLESISNQGYVLKCGKEGAVAATKSVIEQALFYRALLEEIASKQTLASRLDDLANKMTAALTLEIDPELTAKIANARNIYWAGRNDGVTEELTLKTNEITRKQSDFLEGTYAAHGVEEVMDANDVVLWVDPYQDSEEKFDEILQKGVGLTVIAIADRETMFPTIQISDAGDLSPYVQMCAGWNVMVEAGITLGIDLDKPERARKVGNEFVG</sequence>
<dbReference type="KEGG" id="tpol:Mal48_47590"/>
<dbReference type="GO" id="GO:0097367">
    <property type="term" value="F:carbohydrate derivative binding"/>
    <property type="evidence" value="ECO:0007669"/>
    <property type="project" value="InterPro"/>
</dbReference>
<dbReference type="OrthoDB" id="210097at2"/>
<accession>A0A517QV18</accession>
<name>A0A517QV18_9PLAN</name>
<dbReference type="InterPro" id="IPR046348">
    <property type="entry name" value="SIS_dom_sf"/>
</dbReference>
<dbReference type="GO" id="GO:0004360">
    <property type="term" value="F:glutamine-fructose-6-phosphate transaminase (isomerizing) activity"/>
    <property type="evidence" value="ECO:0007669"/>
    <property type="project" value="UniProtKB-EC"/>
</dbReference>
<dbReference type="GO" id="GO:0006002">
    <property type="term" value="P:fructose 6-phosphate metabolic process"/>
    <property type="evidence" value="ECO:0007669"/>
    <property type="project" value="TreeGrafter"/>
</dbReference>
<evidence type="ECO:0000259" key="4">
    <source>
        <dbReference type="PROSITE" id="PS51464"/>
    </source>
</evidence>
<dbReference type="GO" id="GO:0006047">
    <property type="term" value="P:UDP-N-acetylglucosamine metabolic process"/>
    <property type="evidence" value="ECO:0007669"/>
    <property type="project" value="TreeGrafter"/>
</dbReference>